<proteinExistence type="predicted"/>
<accession>A0A059UDV1</accession>
<organism evidence="2">
    <name type="scientific">Salinispora pacifica</name>
    <dbReference type="NCBI Taxonomy" id="351187"/>
    <lineage>
        <taxon>Bacteria</taxon>
        <taxon>Bacillati</taxon>
        <taxon>Actinomycetota</taxon>
        <taxon>Actinomycetes</taxon>
        <taxon>Micromonosporales</taxon>
        <taxon>Micromonosporaceae</taxon>
        <taxon>Salinispora</taxon>
    </lineage>
</organism>
<evidence type="ECO:0000256" key="1">
    <source>
        <dbReference type="SAM" id="MobiDB-lite"/>
    </source>
</evidence>
<dbReference type="InterPro" id="IPR015422">
    <property type="entry name" value="PyrdxlP-dep_Trfase_small"/>
</dbReference>
<reference evidence="2" key="1">
    <citation type="journal article" date="2014" name="Tetrahedron">
        <title>Discovery of the lomaiviticin biosynthetic gene cluster in Salinispora pacifica.</title>
        <authorList>
            <person name="Janso J.E."/>
            <person name="Haltli B.A."/>
            <person name="Eustaquio A.S."/>
            <person name="Kulowski K."/>
            <person name="Waldman A.J."/>
            <person name="Zha L."/>
            <person name="Nakamura H."/>
            <person name="Bernan V.S."/>
            <person name="He H."/>
            <person name="Carter G.T."/>
            <person name="Koehn F.E."/>
            <person name="Balskus E.P."/>
        </authorList>
    </citation>
    <scope>NUCLEOTIDE SEQUENCE</scope>
    <source>
        <strain evidence="2">DPJ-0016</strain>
    </source>
</reference>
<gene>
    <name evidence="2" type="primary">lom39</name>
</gene>
<feature type="region of interest" description="Disordered" evidence="1">
    <location>
        <begin position="139"/>
        <end position="158"/>
    </location>
</feature>
<protein>
    <submittedName>
        <fullName evidence="2">Lom39</fullName>
    </submittedName>
</protein>
<dbReference type="Gene3D" id="3.90.1150.10">
    <property type="entry name" value="Aspartate Aminotransferase, domain 1"/>
    <property type="match status" value="1"/>
</dbReference>
<evidence type="ECO:0000313" key="2">
    <source>
        <dbReference type="EMBL" id="AHZ61873.1"/>
    </source>
</evidence>
<dbReference type="AlphaFoldDB" id="A0A059UDV1"/>
<sequence length="158" mass="17072">MSGTEPAPVRGLVSARASALTSSRLAHLMRVARERNAIDLALGVPGYPEPPDWRYDPRELTAAFGPRTRALLVADVRPVDDEGSNASVRRTGYEAGVLLAPGAVCTADAARGRQFVRVAFNRRRETLERAERKLASGLLGSRGQHGRGATVRQLRMTA</sequence>
<name>A0A059UDV1_SALPI</name>
<dbReference type="EMBL" id="KF731828">
    <property type="protein sequence ID" value="AHZ61873.1"/>
    <property type="molecule type" value="Genomic_DNA"/>
</dbReference>